<dbReference type="InterPro" id="IPR000719">
    <property type="entry name" value="Prot_kinase_dom"/>
</dbReference>
<dbReference type="SUPFAM" id="SSF56112">
    <property type="entry name" value="Protein kinase-like (PK-like)"/>
    <property type="match status" value="1"/>
</dbReference>
<keyword evidence="10" id="KW-0443">Lipid metabolism</keyword>
<comment type="cofactor">
    <cofactor evidence="1">
        <name>FAD</name>
        <dbReference type="ChEBI" id="CHEBI:57692"/>
    </cofactor>
</comment>
<dbReference type="InterPro" id="IPR008271">
    <property type="entry name" value="Ser/Thr_kinase_AS"/>
</dbReference>
<dbReference type="Gene3D" id="1.20.140.10">
    <property type="entry name" value="Butyryl-CoA Dehydrogenase, subunit A, domain 3"/>
    <property type="match status" value="2"/>
</dbReference>
<keyword evidence="8" id="KW-0067">ATP-binding</keyword>
<protein>
    <recommendedName>
        <fullName evidence="12">Protein kinase domain-containing protein</fullName>
    </recommendedName>
</protein>
<name>A0AAD2HMR5_9AGAR</name>
<dbReference type="PROSITE" id="PS00108">
    <property type="entry name" value="PROTEIN_KINASE_ST"/>
    <property type="match status" value="1"/>
</dbReference>
<dbReference type="Pfam" id="PF01756">
    <property type="entry name" value="ACOX"/>
    <property type="match status" value="1"/>
</dbReference>
<evidence type="ECO:0000256" key="9">
    <source>
        <dbReference type="ARBA" id="ARBA00023002"/>
    </source>
</evidence>
<evidence type="ECO:0000256" key="8">
    <source>
        <dbReference type="ARBA" id="ARBA00022840"/>
    </source>
</evidence>
<dbReference type="GO" id="GO:0003997">
    <property type="term" value="F:acyl-CoA oxidase activity"/>
    <property type="evidence" value="ECO:0007669"/>
    <property type="project" value="InterPro"/>
</dbReference>
<dbReference type="SUPFAM" id="SSF56645">
    <property type="entry name" value="Acyl-CoA dehydrogenase NM domain-like"/>
    <property type="match status" value="1"/>
</dbReference>
<keyword evidence="6" id="KW-0274">FAD</keyword>
<dbReference type="Gene3D" id="3.30.710.10">
    <property type="entry name" value="Potassium Channel Kv1.1, Chain A"/>
    <property type="match status" value="1"/>
</dbReference>
<dbReference type="GO" id="GO:0005504">
    <property type="term" value="F:fatty acid binding"/>
    <property type="evidence" value="ECO:0007669"/>
    <property type="project" value="TreeGrafter"/>
</dbReference>
<evidence type="ECO:0000256" key="7">
    <source>
        <dbReference type="ARBA" id="ARBA00022832"/>
    </source>
</evidence>
<dbReference type="InterPro" id="IPR009100">
    <property type="entry name" value="AcylCoA_DH/oxidase_NM_dom_sf"/>
</dbReference>
<evidence type="ECO:0000313" key="14">
    <source>
        <dbReference type="Proteomes" id="UP001295794"/>
    </source>
</evidence>
<dbReference type="FunFam" id="1.10.510.10:FF:000571">
    <property type="entry name" value="Maternal embryonic leucine zipper kinase"/>
    <property type="match status" value="1"/>
</dbReference>
<dbReference type="SUPFAM" id="SSF54695">
    <property type="entry name" value="POZ domain"/>
    <property type="match status" value="1"/>
</dbReference>
<dbReference type="GO" id="GO:0055088">
    <property type="term" value="P:lipid homeostasis"/>
    <property type="evidence" value="ECO:0007669"/>
    <property type="project" value="TreeGrafter"/>
</dbReference>
<feature type="domain" description="Protein kinase" evidence="12">
    <location>
        <begin position="926"/>
        <end position="1195"/>
    </location>
</feature>
<gene>
    <name evidence="13" type="ORF">MYCIT1_LOCUS27541</name>
</gene>
<dbReference type="Proteomes" id="UP001295794">
    <property type="component" value="Unassembled WGS sequence"/>
</dbReference>
<dbReference type="InterPro" id="IPR011333">
    <property type="entry name" value="SKP1/BTB/POZ_sf"/>
</dbReference>
<keyword evidence="4" id="KW-0285">Flavoprotein</keyword>
<dbReference type="PANTHER" id="PTHR10909:SF250">
    <property type="entry name" value="PEROXISOMAL ACYL-COENZYME A OXIDASE 1"/>
    <property type="match status" value="1"/>
</dbReference>
<evidence type="ECO:0000256" key="2">
    <source>
        <dbReference type="ARBA" id="ARBA00004275"/>
    </source>
</evidence>
<dbReference type="SMART" id="SM00225">
    <property type="entry name" value="BTB"/>
    <property type="match status" value="1"/>
</dbReference>
<comment type="caution">
    <text evidence="13">The sequence shown here is derived from an EMBL/GenBank/DDBJ whole genome shotgun (WGS) entry which is preliminary data.</text>
</comment>
<keyword evidence="11" id="KW-0576">Peroxisome</keyword>
<evidence type="ECO:0000256" key="4">
    <source>
        <dbReference type="ARBA" id="ARBA00022630"/>
    </source>
</evidence>
<keyword evidence="5" id="KW-0547">Nucleotide-binding</keyword>
<keyword evidence="7" id="KW-0276">Fatty acid metabolism</keyword>
<dbReference type="PROSITE" id="PS50011">
    <property type="entry name" value="PROTEIN_KINASE_DOM"/>
    <property type="match status" value="1"/>
</dbReference>
<dbReference type="InterPro" id="IPR036250">
    <property type="entry name" value="AcylCo_DH-like_C"/>
</dbReference>
<dbReference type="GO" id="GO:0004672">
    <property type="term" value="F:protein kinase activity"/>
    <property type="evidence" value="ECO:0007669"/>
    <property type="project" value="InterPro"/>
</dbReference>
<comment type="similarity">
    <text evidence="3">Belongs to the acyl-CoA oxidase family.</text>
</comment>
<dbReference type="EMBL" id="CAVNYO010000421">
    <property type="protein sequence ID" value="CAK5278250.1"/>
    <property type="molecule type" value="Genomic_DNA"/>
</dbReference>
<dbReference type="InterPro" id="IPR037069">
    <property type="entry name" value="AcylCoA_DH/ox_N_sf"/>
</dbReference>
<dbReference type="InterPro" id="IPR046373">
    <property type="entry name" value="Acyl-CoA_Oxase/DH_mid-dom_sf"/>
</dbReference>
<organism evidence="13 14">
    <name type="scientific">Mycena citricolor</name>
    <dbReference type="NCBI Taxonomy" id="2018698"/>
    <lineage>
        <taxon>Eukaryota</taxon>
        <taxon>Fungi</taxon>
        <taxon>Dikarya</taxon>
        <taxon>Basidiomycota</taxon>
        <taxon>Agaricomycotina</taxon>
        <taxon>Agaricomycetes</taxon>
        <taxon>Agaricomycetidae</taxon>
        <taxon>Agaricales</taxon>
        <taxon>Marasmiineae</taxon>
        <taxon>Mycenaceae</taxon>
        <taxon>Mycena</taxon>
    </lineage>
</organism>
<dbReference type="InterPro" id="IPR002655">
    <property type="entry name" value="Acyl-CoA_oxidase_C"/>
</dbReference>
<dbReference type="Gene3D" id="1.10.540.10">
    <property type="entry name" value="Acyl-CoA dehydrogenase/oxidase, N-terminal domain"/>
    <property type="match status" value="1"/>
</dbReference>
<comment type="subcellular location">
    <subcellularLocation>
        <location evidence="2">Peroxisome</location>
    </subcellularLocation>
</comment>
<dbReference type="Gene3D" id="2.40.110.10">
    <property type="entry name" value="Butyryl-CoA Dehydrogenase, subunit A, domain 2"/>
    <property type="match status" value="1"/>
</dbReference>
<evidence type="ECO:0000313" key="13">
    <source>
        <dbReference type="EMBL" id="CAK5278250.1"/>
    </source>
</evidence>
<dbReference type="Pfam" id="PF22924">
    <property type="entry name" value="ACOX_C_alpha1"/>
    <property type="match status" value="1"/>
</dbReference>
<dbReference type="FunFam" id="2.40.110.10:FF:000003">
    <property type="entry name" value="Acyl-coenzyme A oxidase"/>
    <property type="match status" value="1"/>
</dbReference>
<dbReference type="GO" id="GO:0071949">
    <property type="term" value="F:FAD binding"/>
    <property type="evidence" value="ECO:0007669"/>
    <property type="project" value="InterPro"/>
</dbReference>
<dbReference type="InterPro" id="IPR055060">
    <property type="entry name" value="ACOX_C_alpha1"/>
</dbReference>
<dbReference type="SMART" id="SM00220">
    <property type="entry name" value="S_TKc"/>
    <property type="match status" value="1"/>
</dbReference>
<reference evidence="13" key="1">
    <citation type="submission" date="2023-11" db="EMBL/GenBank/DDBJ databases">
        <authorList>
            <person name="De Vega J J."/>
            <person name="De Vega J J."/>
        </authorList>
    </citation>
    <scope>NUCLEOTIDE SEQUENCE</scope>
</reference>
<evidence type="ECO:0000256" key="10">
    <source>
        <dbReference type="ARBA" id="ARBA00023098"/>
    </source>
</evidence>
<dbReference type="Pfam" id="PF14749">
    <property type="entry name" value="Acyl-CoA_ox_N"/>
    <property type="match status" value="1"/>
</dbReference>
<dbReference type="InterPro" id="IPR011009">
    <property type="entry name" value="Kinase-like_dom_sf"/>
</dbReference>
<evidence type="ECO:0000256" key="3">
    <source>
        <dbReference type="ARBA" id="ARBA00006288"/>
    </source>
</evidence>
<evidence type="ECO:0000256" key="5">
    <source>
        <dbReference type="ARBA" id="ARBA00022741"/>
    </source>
</evidence>
<dbReference type="InterPro" id="IPR000210">
    <property type="entry name" value="BTB/POZ_dom"/>
</dbReference>
<dbReference type="InterPro" id="IPR029320">
    <property type="entry name" value="Acyl-CoA_ox_N"/>
</dbReference>
<dbReference type="GO" id="GO:0005777">
    <property type="term" value="C:peroxisome"/>
    <property type="evidence" value="ECO:0007669"/>
    <property type="project" value="UniProtKB-SubCell"/>
</dbReference>
<keyword evidence="9" id="KW-0560">Oxidoreductase</keyword>
<dbReference type="PANTHER" id="PTHR10909">
    <property type="entry name" value="ELECTRON TRANSPORT OXIDOREDUCTASE"/>
    <property type="match status" value="1"/>
</dbReference>
<dbReference type="Pfam" id="PF00069">
    <property type="entry name" value="Pkinase"/>
    <property type="match status" value="1"/>
</dbReference>
<dbReference type="GO" id="GO:0033540">
    <property type="term" value="P:fatty acid beta-oxidation using acyl-CoA oxidase"/>
    <property type="evidence" value="ECO:0007669"/>
    <property type="project" value="TreeGrafter"/>
</dbReference>
<evidence type="ECO:0000256" key="6">
    <source>
        <dbReference type="ARBA" id="ARBA00022827"/>
    </source>
</evidence>
<dbReference type="Gene3D" id="1.10.510.10">
    <property type="entry name" value="Transferase(Phosphotransferase) domain 1"/>
    <property type="match status" value="1"/>
</dbReference>
<dbReference type="InterPro" id="IPR012258">
    <property type="entry name" value="Acyl-CoA_oxidase"/>
</dbReference>
<dbReference type="GO" id="GO:0005524">
    <property type="term" value="F:ATP binding"/>
    <property type="evidence" value="ECO:0007669"/>
    <property type="project" value="UniProtKB-KW"/>
</dbReference>
<evidence type="ECO:0000256" key="11">
    <source>
        <dbReference type="ARBA" id="ARBA00023140"/>
    </source>
</evidence>
<proteinExistence type="inferred from homology"/>
<sequence>MQHALEVSSLPEPLERIPELWFDDDNLVLRAENSIYRISKGLLAARSSVFADMLSFPEGEEHIDGCPVVQLHDSARDVTCFLRAIFDSSFFQPPPSKTDLATITGILRLSHKYDVQYLRRRALQHLDTGYPTSLDVFEVSGSETFRSDGLDDSLVVIRCASEVGATWVLPSAFYFLCYSDMRDILKSPQWPLLTAVDQETTIVSYTKQRLACPPVLPFLRIPFTEGCSTLDECSEYRTLYLEDVGAWNISDPLGSYRDWTPFESKVSHDASRQNRVDMDAARAATTVDVLALRDFLHGGSAKWTARARIVDILQQDPIFDKTQRPFLTRKELYTRGQALTNRLYELKEAHHWSDEEATIAVSVLDDALPIALHNIAFEPVFRLQASDALLAHYAHLVATKGILGCYLQTELGHGTNVRMLETTATYQLDTQEFEIHSPTLTSTKWWIGSLGKTATHGVVQAKLILPGGKDMGPHLFFVQLRSLADHRPLPGRTLGDIGPKALAGYASTDNGFARFDRVRIPKEYMLSKFADVTAAGEYVTPPHAKLSYGGMLYIRSGMVTAAGWAIGKGDQGIDVYATVRRQGAVGSDGLEHQVISYPSLHIRLVPLVARAYVFIELGRALSRGFDSLAKGLSSGDTSQLAEMHVMTSGLKVLASTTTIQDLETARRSMGGHGYSAFAGVGRMYADYLPAATYEGENFVLDGQVLRAALKAFKNLSSSKELAPSSFYLRLVLDTQHVPPRLGPESWSDPAISILLLEWRAARLVNEAALVAASPDPTTTQRVSKAVTEAFVAARIGEMIATLASESTVVRKVYNLYLLTTVESALTDLLSLGLFNVVDTATKSLDPTRELRLSIAQSCADLLSEAIGLTDAFGFTDWELDSSLGRYDGNVYEAIWNRVRDEPLNQTEVTEAYHVCSPSLCFQRALTGVLEIDQAFAVARVWIATNIRDHRVAACKVIRITDRTLSEDRKKVDKEMRIHAQLKHTNVLELLDAVIVEMKYAQRYHPGYYLLLELAAGGDLFDKIAPDVGLDDDLSHLYFNQLLSGMDYVHKEGVCHRDLKPENILLDAAGTLKICDFGLSTVYKLKDTGRVRMLSERSGSLPYVAPELNGSEPYAAEPIDVWGMGVILFTFLAGNTPWDEPSRNSPEFMAYLSGEILQEQPWCRFSSQALSLIQGLLTVDPRDRFTLADAFQHPWCQRPSQLAKAGMMGLADALCEPLRQSGDMDLAEPDLGIRYSTFSPTLFFSTLKFQAWKMKTFQCSRQ</sequence>
<evidence type="ECO:0000259" key="12">
    <source>
        <dbReference type="PROSITE" id="PS50011"/>
    </source>
</evidence>
<evidence type="ECO:0000256" key="1">
    <source>
        <dbReference type="ARBA" id="ARBA00001974"/>
    </source>
</evidence>
<accession>A0AAD2HMR5</accession>
<keyword evidence="14" id="KW-1185">Reference proteome</keyword>
<dbReference type="SUPFAM" id="SSF47203">
    <property type="entry name" value="Acyl-CoA dehydrogenase C-terminal domain-like"/>
    <property type="match status" value="2"/>
</dbReference>
<dbReference type="AlphaFoldDB" id="A0AAD2HMR5"/>